<keyword evidence="2" id="KW-0805">Transcription regulation</keyword>
<feature type="modified residue" description="4-aspartylphosphate" evidence="4">
    <location>
        <position position="54"/>
    </location>
</feature>
<keyword evidence="3" id="KW-0804">Transcription</keyword>
<dbReference type="Proteomes" id="UP000068164">
    <property type="component" value="Unassembled WGS sequence"/>
</dbReference>
<comment type="caution">
    <text evidence="6">The sequence shown here is derived from an EMBL/GenBank/DDBJ whole genome shotgun (WGS) entry which is preliminary data.</text>
</comment>
<gene>
    <name evidence="6" type="ORF">AS026_30860</name>
</gene>
<dbReference type="PANTHER" id="PTHR44591">
    <property type="entry name" value="STRESS RESPONSE REGULATOR PROTEIN 1"/>
    <property type="match status" value="1"/>
</dbReference>
<accession>A0A120FPZ1</accession>
<dbReference type="Pfam" id="PF00072">
    <property type="entry name" value="Response_reg"/>
    <property type="match status" value="1"/>
</dbReference>
<evidence type="ECO:0000256" key="4">
    <source>
        <dbReference type="PROSITE-ProRule" id="PRU00169"/>
    </source>
</evidence>
<dbReference type="EMBL" id="LNCD01000026">
    <property type="protein sequence ID" value="KWV57737.1"/>
    <property type="molecule type" value="Genomic_DNA"/>
</dbReference>
<dbReference type="RefSeq" id="WP_062368796.1">
    <property type="nucleotide sequence ID" value="NZ_LNCD01000026.1"/>
</dbReference>
<keyword evidence="1 4" id="KW-0597">Phosphoprotein</keyword>
<evidence type="ECO:0000313" key="7">
    <source>
        <dbReference type="Proteomes" id="UP000068164"/>
    </source>
</evidence>
<evidence type="ECO:0000313" key="6">
    <source>
        <dbReference type="EMBL" id="KWV57737.1"/>
    </source>
</evidence>
<keyword evidence="7" id="KW-1185">Reference proteome</keyword>
<proteinExistence type="predicted"/>
<protein>
    <submittedName>
        <fullName evidence="6">Two-component system response regulator</fullName>
    </submittedName>
</protein>
<dbReference type="GO" id="GO:0000160">
    <property type="term" value="P:phosphorelay signal transduction system"/>
    <property type="evidence" value="ECO:0007669"/>
    <property type="project" value="InterPro"/>
</dbReference>
<dbReference type="OrthoDB" id="9784719at2"/>
<reference evidence="6 7" key="1">
    <citation type="submission" date="2015-11" db="EMBL/GenBank/DDBJ databases">
        <title>Draft Genome Sequence of the Strain BR 10423 (Rhizobium sp.) isolated from nodules of Mimosa pudica.</title>
        <authorList>
            <person name="Barauna A.C."/>
            <person name="Zilli J.E."/>
            <person name="Simoes-Araujo J.L."/>
            <person name="Reis V.M."/>
            <person name="James E.K."/>
            <person name="Reis F.B.Jr."/>
            <person name="Rouws L.F."/>
            <person name="Passos S.R."/>
            <person name="Gois S.R."/>
        </authorList>
    </citation>
    <scope>NUCLEOTIDE SEQUENCE [LARGE SCALE GENOMIC DNA]</scope>
    <source>
        <strain evidence="6 7">BR10423</strain>
    </source>
</reference>
<sequence length="117" mass="12928">MTVKVLIVDDEPLVRMLAVDVVEEAGFEAVEARDADEAIRLLEVVDGIRILLTDVDMPGSMDGLRLAAAVRERWPPIRIVVVSGKKRPAEEALPDGIFFAKPYDVDKMTEQLQKLAA</sequence>
<dbReference type="InterPro" id="IPR011006">
    <property type="entry name" value="CheY-like_superfamily"/>
</dbReference>
<dbReference type="InterPro" id="IPR050595">
    <property type="entry name" value="Bact_response_regulator"/>
</dbReference>
<dbReference type="Gene3D" id="3.40.50.2300">
    <property type="match status" value="1"/>
</dbReference>
<evidence type="ECO:0000259" key="5">
    <source>
        <dbReference type="PROSITE" id="PS50110"/>
    </source>
</evidence>
<name>A0A120FPZ1_9HYPH</name>
<evidence type="ECO:0000256" key="1">
    <source>
        <dbReference type="ARBA" id="ARBA00022553"/>
    </source>
</evidence>
<dbReference type="SUPFAM" id="SSF52172">
    <property type="entry name" value="CheY-like"/>
    <property type="match status" value="1"/>
</dbReference>
<dbReference type="SMART" id="SM00448">
    <property type="entry name" value="REC"/>
    <property type="match status" value="1"/>
</dbReference>
<feature type="domain" description="Response regulatory" evidence="5">
    <location>
        <begin position="4"/>
        <end position="116"/>
    </location>
</feature>
<dbReference type="AlphaFoldDB" id="A0A120FPZ1"/>
<dbReference type="PROSITE" id="PS50110">
    <property type="entry name" value="RESPONSE_REGULATORY"/>
    <property type="match status" value="1"/>
</dbReference>
<evidence type="ECO:0000256" key="3">
    <source>
        <dbReference type="ARBA" id="ARBA00023163"/>
    </source>
</evidence>
<dbReference type="PANTHER" id="PTHR44591:SF3">
    <property type="entry name" value="RESPONSE REGULATORY DOMAIN-CONTAINING PROTEIN"/>
    <property type="match status" value="1"/>
</dbReference>
<dbReference type="InterPro" id="IPR001789">
    <property type="entry name" value="Sig_transdc_resp-reg_receiver"/>
</dbReference>
<organism evidence="6 7">
    <name type="scientific">Rhizobium altiplani</name>
    <dbReference type="NCBI Taxonomy" id="1864509"/>
    <lineage>
        <taxon>Bacteria</taxon>
        <taxon>Pseudomonadati</taxon>
        <taxon>Pseudomonadota</taxon>
        <taxon>Alphaproteobacteria</taxon>
        <taxon>Hyphomicrobiales</taxon>
        <taxon>Rhizobiaceae</taxon>
        <taxon>Rhizobium/Agrobacterium group</taxon>
        <taxon>Rhizobium</taxon>
    </lineage>
</organism>
<evidence type="ECO:0000256" key="2">
    <source>
        <dbReference type="ARBA" id="ARBA00023015"/>
    </source>
</evidence>